<sequence length="425" mass="46590">MGPLGGHGWGLGRHHGGLGRQWTGLPVRCRLGRGLRDGGAQAIEGGLDIRGNRDVVDDADGSPVHGLDETVLRGHRGAAAARPPGIEVACGLACLKYPPPSPDTLSSPIIPPDPTLKLLLTGSSTVRAAEHDSACVHAAHEGDTLILAMDSLSDNLVTRAATNMLAVGILSKVLCSGDTPSGRRVMEEGRKWKGGKNGDIGVVVDVRSLDDLNLAVSAAVSASAEGHPWKSGTNSMEVLSFPLRAERVYWRAGSDMMCMERMRRNLWENEGREVYGQTYITHYDSNETRSTITAEDIEIYSAQSYDDHPEYTICVYDPKYHFLGALHYNSHVPNHAQFLPNNPNHQATCVIRLVTEKKVPDSQVYFDFSIQRSLPTICRLADNLKLTPKTSVWDYPISVPDWHLQSQIPEMPVSLVWASQKMMRK</sequence>
<comment type="caution">
    <text evidence="1">The sequence shown here is derived from an EMBL/GenBank/DDBJ whole genome shotgun (WGS) entry which is preliminary data.</text>
</comment>
<dbReference type="AlphaFoldDB" id="A0AA39NAL5"/>
<proteinExistence type="predicted"/>
<dbReference type="EMBL" id="JAUEPR010000136">
    <property type="protein sequence ID" value="KAK0462115.1"/>
    <property type="molecule type" value="Genomic_DNA"/>
</dbReference>
<gene>
    <name evidence="1" type="ORF">IW261DRAFT_1428266</name>
</gene>
<reference evidence="1" key="1">
    <citation type="submission" date="2023-06" db="EMBL/GenBank/DDBJ databases">
        <authorList>
            <consortium name="Lawrence Berkeley National Laboratory"/>
            <person name="Ahrendt S."/>
            <person name="Sahu N."/>
            <person name="Indic B."/>
            <person name="Wong-Bajracharya J."/>
            <person name="Merenyi Z."/>
            <person name="Ke H.-M."/>
            <person name="Monk M."/>
            <person name="Kocsube S."/>
            <person name="Drula E."/>
            <person name="Lipzen A."/>
            <person name="Balint B."/>
            <person name="Henrissat B."/>
            <person name="Andreopoulos B."/>
            <person name="Martin F.M."/>
            <person name="Harder C.B."/>
            <person name="Rigling D."/>
            <person name="Ford K.L."/>
            <person name="Foster G.D."/>
            <person name="Pangilinan J."/>
            <person name="Papanicolaou A."/>
            <person name="Barry K."/>
            <person name="LaButti K."/>
            <person name="Viragh M."/>
            <person name="Koriabine M."/>
            <person name="Yan M."/>
            <person name="Riley R."/>
            <person name="Champramary S."/>
            <person name="Plett K.L."/>
            <person name="Tsai I.J."/>
            <person name="Slot J."/>
            <person name="Sipos G."/>
            <person name="Plett J."/>
            <person name="Nagy L.G."/>
            <person name="Grigoriev I.V."/>
        </authorList>
    </citation>
    <scope>NUCLEOTIDE SEQUENCE</scope>
    <source>
        <strain evidence="1">ICMP 16352</strain>
    </source>
</reference>
<organism evidence="1 2">
    <name type="scientific">Armillaria novae-zelandiae</name>
    <dbReference type="NCBI Taxonomy" id="153914"/>
    <lineage>
        <taxon>Eukaryota</taxon>
        <taxon>Fungi</taxon>
        <taxon>Dikarya</taxon>
        <taxon>Basidiomycota</taxon>
        <taxon>Agaricomycotina</taxon>
        <taxon>Agaricomycetes</taxon>
        <taxon>Agaricomycetidae</taxon>
        <taxon>Agaricales</taxon>
        <taxon>Marasmiineae</taxon>
        <taxon>Physalacriaceae</taxon>
        <taxon>Armillaria</taxon>
    </lineage>
</organism>
<accession>A0AA39NAL5</accession>
<keyword evidence="2" id="KW-1185">Reference proteome</keyword>
<name>A0AA39NAL5_9AGAR</name>
<protein>
    <submittedName>
        <fullName evidence="1">Uncharacterized protein</fullName>
    </submittedName>
</protein>
<evidence type="ECO:0000313" key="2">
    <source>
        <dbReference type="Proteomes" id="UP001175227"/>
    </source>
</evidence>
<dbReference type="Proteomes" id="UP001175227">
    <property type="component" value="Unassembled WGS sequence"/>
</dbReference>
<evidence type="ECO:0000313" key="1">
    <source>
        <dbReference type="EMBL" id="KAK0462115.1"/>
    </source>
</evidence>